<dbReference type="SUPFAM" id="SSF56672">
    <property type="entry name" value="DNA/RNA polymerases"/>
    <property type="match status" value="1"/>
</dbReference>
<keyword evidence="7" id="KW-0472">Membrane</keyword>
<evidence type="ECO:0000259" key="8">
    <source>
        <dbReference type="PROSITE" id="PS51697"/>
    </source>
</evidence>
<comment type="caution">
    <text evidence="9">The sequence shown here is derived from an EMBL/GenBank/DDBJ whole genome shotgun (WGS) entry which is preliminary data.</text>
</comment>
<sequence length="560" mass="62648">MRLARTQAHQKAEEYAAALDEVRARWDSLSSPELQRLLLGLLGDPVIAKILRDGVGVEHFFTPFRGDFKGQFYHTQTTPSIQIKNAAICASGVLSVWGEVGVVSPPHLVLPITIEPSKPRLCHDERFLNLWIRDLPFKLDHLAVLPRYWDNFFFVFRTLPFGWKASAYIYHNLGLVVSHAARSLGVPLSQYIDPRHVGQLFASPMRSVILPSTQRAEAAAYIVCYILIEAGYFINTNKSQYVPSTVVCFLGFYAILLARRFLFPRINRRSSRTCGKVFCHPPVSVLKRCNVSFLLPGGKLYVREVFNVIAQLTRSSKAAAKNSSDNDSVKEILECSRQLNLAIDVHYVPSRNNMADAPSRACSDLDCMLFGLHSFDLMALDSNCRRGRSCLMLPHYSPWPTPASEGVNAFAQPIPLEHNIYAFPPFVLLGPVPRGRGTVDKKVIQERFQEFRSSFERRPYQRQKSALEQQLSTFLASVSPPKTISSCTVDDVIKFLIYKDSSGRTVVHVPTCSGEACACPRRLAAGTVDSLLGKLRSIFIINLVASTTLILSRILASRNT</sequence>
<evidence type="ECO:0000256" key="7">
    <source>
        <dbReference type="SAM" id="Phobius"/>
    </source>
</evidence>
<evidence type="ECO:0000313" key="9">
    <source>
        <dbReference type="EMBL" id="CAH3127684.1"/>
    </source>
</evidence>
<dbReference type="InterPro" id="IPR040222">
    <property type="entry name" value="ALOG"/>
</dbReference>
<organism evidence="9 10">
    <name type="scientific">Porites lobata</name>
    <dbReference type="NCBI Taxonomy" id="104759"/>
    <lineage>
        <taxon>Eukaryota</taxon>
        <taxon>Metazoa</taxon>
        <taxon>Cnidaria</taxon>
        <taxon>Anthozoa</taxon>
        <taxon>Hexacorallia</taxon>
        <taxon>Scleractinia</taxon>
        <taxon>Fungiina</taxon>
        <taxon>Poritidae</taxon>
        <taxon>Porites</taxon>
    </lineage>
</organism>
<feature type="transmembrane region" description="Helical" evidence="7">
    <location>
        <begin position="218"/>
        <end position="235"/>
    </location>
</feature>
<evidence type="ECO:0000256" key="2">
    <source>
        <dbReference type="ARBA" id="ARBA00010308"/>
    </source>
</evidence>
<accession>A0ABN8NZ33</accession>
<feature type="domain" description="ALOG" evidence="8">
    <location>
        <begin position="459"/>
        <end position="560"/>
    </location>
</feature>
<protein>
    <recommendedName>
        <fullName evidence="8">ALOG domain-containing protein</fullName>
    </recommendedName>
</protein>
<keyword evidence="7" id="KW-0812">Transmembrane</keyword>
<dbReference type="EMBL" id="CALNXK010000044">
    <property type="protein sequence ID" value="CAH3127684.1"/>
    <property type="molecule type" value="Genomic_DNA"/>
</dbReference>
<keyword evidence="6" id="KW-0539">Nucleus</keyword>
<dbReference type="PANTHER" id="PTHR31165">
    <property type="entry name" value="PROTEIN G1-LIKE2"/>
    <property type="match status" value="1"/>
</dbReference>
<evidence type="ECO:0000313" key="10">
    <source>
        <dbReference type="Proteomes" id="UP001159405"/>
    </source>
</evidence>
<evidence type="ECO:0000256" key="4">
    <source>
        <dbReference type="ARBA" id="ARBA00023125"/>
    </source>
</evidence>
<dbReference type="PANTHER" id="PTHR31165:SF2">
    <property type="entry name" value="ALOG DOMAIN-CONTAINING PROTEIN"/>
    <property type="match status" value="1"/>
</dbReference>
<comment type="similarity">
    <text evidence="2">Belongs to the plant homeotic and developmental regulators ALOG protein family.</text>
</comment>
<gene>
    <name evidence="9" type="ORF">PLOB_00033298</name>
</gene>
<dbReference type="InterPro" id="IPR006936">
    <property type="entry name" value="ALOG_dom"/>
</dbReference>
<reference evidence="9 10" key="1">
    <citation type="submission" date="2022-05" db="EMBL/GenBank/DDBJ databases">
        <authorList>
            <consortium name="Genoscope - CEA"/>
            <person name="William W."/>
        </authorList>
    </citation>
    <scope>NUCLEOTIDE SEQUENCE [LARGE SCALE GENOMIC DNA]</scope>
</reference>
<evidence type="ECO:0000256" key="6">
    <source>
        <dbReference type="ARBA" id="ARBA00023242"/>
    </source>
</evidence>
<keyword evidence="5" id="KW-0804">Transcription</keyword>
<evidence type="ECO:0000256" key="3">
    <source>
        <dbReference type="ARBA" id="ARBA00023015"/>
    </source>
</evidence>
<evidence type="ECO:0000256" key="1">
    <source>
        <dbReference type="ARBA" id="ARBA00004123"/>
    </source>
</evidence>
<feature type="transmembrane region" description="Helical" evidence="7">
    <location>
        <begin position="241"/>
        <end position="262"/>
    </location>
</feature>
<dbReference type="PROSITE" id="PS51697">
    <property type="entry name" value="ALOG"/>
    <property type="match status" value="1"/>
</dbReference>
<name>A0ABN8NZ33_9CNID</name>
<keyword evidence="7" id="KW-1133">Transmembrane helix</keyword>
<dbReference type="Pfam" id="PF04852">
    <property type="entry name" value="ALOG_dom"/>
    <property type="match status" value="1"/>
</dbReference>
<keyword evidence="4" id="KW-0238">DNA-binding</keyword>
<keyword evidence="10" id="KW-1185">Reference proteome</keyword>
<evidence type="ECO:0000256" key="5">
    <source>
        <dbReference type="ARBA" id="ARBA00023163"/>
    </source>
</evidence>
<comment type="subcellular location">
    <subcellularLocation>
        <location evidence="1">Nucleus</location>
    </subcellularLocation>
</comment>
<keyword evidence="3" id="KW-0805">Transcription regulation</keyword>
<proteinExistence type="inferred from homology"/>
<dbReference type="InterPro" id="IPR043502">
    <property type="entry name" value="DNA/RNA_pol_sf"/>
</dbReference>
<dbReference type="Proteomes" id="UP001159405">
    <property type="component" value="Unassembled WGS sequence"/>
</dbReference>